<dbReference type="SUPFAM" id="SSF55781">
    <property type="entry name" value="GAF domain-like"/>
    <property type="match status" value="1"/>
</dbReference>
<organism evidence="7 8">
    <name type="scientific">Nonomuraea coxensis DSM 45129</name>
    <dbReference type="NCBI Taxonomy" id="1122611"/>
    <lineage>
        <taxon>Bacteria</taxon>
        <taxon>Bacillati</taxon>
        <taxon>Actinomycetota</taxon>
        <taxon>Actinomycetes</taxon>
        <taxon>Streptosporangiales</taxon>
        <taxon>Streptosporangiaceae</taxon>
        <taxon>Nonomuraea</taxon>
    </lineage>
</organism>
<dbReference type="PROSITE" id="PS51078">
    <property type="entry name" value="ICLR_ED"/>
    <property type="match status" value="1"/>
</dbReference>
<evidence type="ECO:0000313" key="7">
    <source>
        <dbReference type="EMBL" id="QYC44210.1"/>
    </source>
</evidence>
<dbReference type="SUPFAM" id="SSF46785">
    <property type="entry name" value="Winged helix' DNA-binding domain"/>
    <property type="match status" value="1"/>
</dbReference>
<reference evidence="7 8" key="1">
    <citation type="journal article" date="2021" name="ACS Chem. Biol.">
        <title>Genomic-Led Discovery of a Novel Glycopeptide Antibiotic by Nonomuraea coxensis DSM 45129.</title>
        <authorList>
            <person name="Yushchuk O."/>
            <person name="Vior N.M."/>
            <person name="Andreo-Vidal A."/>
            <person name="Berini F."/>
            <person name="Ruckert C."/>
            <person name="Busche T."/>
            <person name="Binda E."/>
            <person name="Kalinowski J."/>
            <person name="Truman A.W."/>
            <person name="Marinelli F."/>
        </authorList>
    </citation>
    <scope>NUCLEOTIDE SEQUENCE [LARGE SCALE GENOMIC DNA]</scope>
    <source>
        <strain evidence="7 8">DSM 45129</strain>
    </source>
</reference>
<keyword evidence="3" id="KW-0804">Transcription</keyword>
<dbReference type="PANTHER" id="PTHR30136:SF24">
    <property type="entry name" value="HTH-TYPE TRANSCRIPTIONAL REPRESSOR ALLR"/>
    <property type="match status" value="1"/>
</dbReference>
<feature type="domain" description="IclR-ED" evidence="6">
    <location>
        <begin position="119"/>
        <end position="302"/>
    </location>
</feature>
<proteinExistence type="predicted"/>
<dbReference type="InterPro" id="IPR050707">
    <property type="entry name" value="HTH_MetabolicPath_Reg"/>
</dbReference>
<keyword evidence="1" id="KW-0805">Transcription regulation</keyword>
<evidence type="ECO:0000256" key="1">
    <source>
        <dbReference type="ARBA" id="ARBA00023015"/>
    </source>
</evidence>
<evidence type="ECO:0000256" key="4">
    <source>
        <dbReference type="SAM" id="MobiDB-lite"/>
    </source>
</evidence>
<dbReference type="Proteomes" id="UP000824681">
    <property type="component" value="Chromosome"/>
</dbReference>
<dbReference type="InterPro" id="IPR036388">
    <property type="entry name" value="WH-like_DNA-bd_sf"/>
</dbReference>
<dbReference type="PROSITE" id="PS51077">
    <property type="entry name" value="HTH_ICLR"/>
    <property type="match status" value="1"/>
</dbReference>
<dbReference type="Gene3D" id="1.10.10.10">
    <property type="entry name" value="Winged helix-like DNA-binding domain superfamily/Winged helix DNA-binding domain"/>
    <property type="match status" value="1"/>
</dbReference>
<evidence type="ECO:0000256" key="2">
    <source>
        <dbReference type="ARBA" id="ARBA00023125"/>
    </source>
</evidence>
<accession>A0ABX8U9J4</accession>
<gene>
    <name evidence="7" type="primary">allR2</name>
    <name evidence="7" type="ORF">Nocox_33200</name>
</gene>
<evidence type="ECO:0000259" key="6">
    <source>
        <dbReference type="PROSITE" id="PS51078"/>
    </source>
</evidence>
<dbReference type="InterPro" id="IPR014757">
    <property type="entry name" value="Tscrpt_reg_IclR_C"/>
</dbReference>
<name>A0ABX8U9J4_9ACTN</name>
<sequence>MFAEWDNFPVRQTSEVRESQLCCGLVRSGESKNSGDIGRPPANGAGTSSEEGQTSSGVERALQVIFAVAAAKEPDIGVSELARSLGLSKAVVHRVVRTLVAADFFSFDERTRRYSLGPGAVSVGLAAMAQMEVPRIAQPHLERLVARTRETATLSVRYGFQRMYLTQVLSPQEIQMSVQLGRLYPLHAGGSSKAILAAMQPDEIRSCLAAGPLDALTPITIQDTDRLLEELELIRRRGYAVSLGERQQGAASVAAPVYEATGSVYGSISVCGPVGRLSAGETETYGRLVKEAAAEVSRQLGYRPAQP</sequence>
<keyword evidence="2" id="KW-0238">DNA-binding</keyword>
<dbReference type="EMBL" id="CP068985">
    <property type="protein sequence ID" value="QYC44210.1"/>
    <property type="molecule type" value="Genomic_DNA"/>
</dbReference>
<evidence type="ECO:0000259" key="5">
    <source>
        <dbReference type="PROSITE" id="PS51077"/>
    </source>
</evidence>
<feature type="compositionally biased region" description="Low complexity" evidence="4">
    <location>
        <begin position="44"/>
        <end position="56"/>
    </location>
</feature>
<evidence type="ECO:0000313" key="8">
    <source>
        <dbReference type="Proteomes" id="UP000824681"/>
    </source>
</evidence>
<dbReference type="PANTHER" id="PTHR30136">
    <property type="entry name" value="HELIX-TURN-HELIX TRANSCRIPTIONAL REGULATOR, ICLR FAMILY"/>
    <property type="match status" value="1"/>
</dbReference>
<feature type="domain" description="HTH iclR-type" evidence="5">
    <location>
        <begin position="55"/>
        <end position="118"/>
    </location>
</feature>
<protein>
    <submittedName>
        <fullName evidence="7">HTH-type transcriptional repressor AllR</fullName>
    </submittedName>
</protein>
<dbReference type="Pfam" id="PF01614">
    <property type="entry name" value="IclR_C"/>
    <property type="match status" value="1"/>
</dbReference>
<dbReference type="Gene3D" id="3.30.450.40">
    <property type="match status" value="1"/>
</dbReference>
<feature type="region of interest" description="Disordered" evidence="4">
    <location>
        <begin position="29"/>
        <end position="56"/>
    </location>
</feature>
<dbReference type="Pfam" id="PF09339">
    <property type="entry name" value="HTH_IclR"/>
    <property type="match status" value="1"/>
</dbReference>
<dbReference type="InterPro" id="IPR036390">
    <property type="entry name" value="WH_DNA-bd_sf"/>
</dbReference>
<evidence type="ECO:0000256" key="3">
    <source>
        <dbReference type="ARBA" id="ARBA00023163"/>
    </source>
</evidence>
<dbReference type="SMART" id="SM00346">
    <property type="entry name" value="HTH_ICLR"/>
    <property type="match status" value="1"/>
</dbReference>
<keyword evidence="8" id="KW-1185">Reference proteome</keyword>
<dbReference type="InterPro" id="IPR029016">
    <property type="entry name" value="GAF-like_dom_sf"/>
</dbReference>
<dbReference type="InterPro" id="IPR005471">
    <property type="entry name" value="Tscrpt_reg_IclR_N"/>
</dbReference>